<proteinExistence type="predicted"/>
<sequence length="142" mass="16157">MLLIRVQQLLYRQLKVIVCLIILFLSSDDDIENWRGKGEEPITSLTSKGNNKRQKICPTSKNTATQIEYEANINIAKQLFDNLSTSSISDDNEEITFIDTFANSQIIHESKTSEIPNNDIQGVLKKKSKIKKQTHKVYATNT</sequence>
<protein>
    <submittedName>
        <fullName evidence="1">Uncharacterized protein</fullName>
    </submittedName>
</protein>
<dbReference type="AlphaFoldDB" id="A0AAV0W981"/>
<keyword evidence="2" id="KW-1185">Reference proteome</keyword>
<dbReference type="EMBL" id="CARXXK010000002">
    <property type="protein sequence ID" value="CAI6352418.1"/>
    <property type="molecule type" value="Genomic_DNA"/>
</dbReference>
<reference evidence="1 2" key="1">
    <citation type="submission" date="2023-01" db="EMBL/GenBank/DDBJ databases">
        <authorList>
            <person name="Whitehead M."/>
        </authorList>
    </citation>
    <scope>NUCLEOTIDE SEQUENCE [LARGE SCALE GENOMIC DNA]</scope>
</reference>
<comment type="caution">
    <text evidence="1">The sequence shown here is derived from an EMBL/GenBank/DDBJ whole genome shotgun (WGS) entry which is preliminary data.</text>
</comment>
<accession>A0AAV0W981</accession>
<evidence type="ECO:0000313" key="2">
    <source>
        <dbReference type="Proteomes" id="UP001160148"/>
    </source>
</evidence>
<gene>
    <name evidence="1" type="ORF">MEUPH1_LOCUS8664</name>
</gene>
<name>A0AAV0W981_9HEMI</name>
<dbReference type="Proteomes" id="UP001160148">
    <property type="component" value="Unassembled WGS sequence"/>
</dbReference>
<evidence type="ECO:0000313" key="1">
    <source>
        <dbReference type="EMBL" id="CAI6352418.1"/>
    </source>
</evidence>
<organism evidence="1 2">
    <name type="scientific">Macrosiphum euphorbiae</name>
    <name type="common">potato aphid</name>
    <dbReference type="NCBI Taxonomy" id="13131"/>
    <lineage>
        <taxon>Eukaryota</taxon>
        <taxon>Metazoa</taxon>
        <taxon>Ecdysozoa</taxon>
        <taxon>Arthropoda</taxon>
        <taxon>Hexapoda</taxon>
        <taxon>Insecta</taxon>
        <taxon>Pterygota</taxon>
        <taxon>Neoptera</taxon>
        <taxon>Paraneoptera</taxon>
        <taxon>Hemiptera</taxon>
        <taxon>Sternorrhyncha</taxon>
        <taxon>Aphidomorpha</taxon>
        <taxon>Aphidoidea</taxon>
        <taxon>Aphididae</taxon>
        <taxon>Macrosiphini</taxon>
        <taxon>Macrosiphum</taxon>
    </lineage>
</organism>